<dbReference type="GO" id="GO:0042803">
    <property type="term" value="F:protein homodimerization activity"/>
    <property type="evidence" value="ECO:0007669"/>
    <property type="project" value="InterPro"/>
</dbReference>
<keyword evidence="6 10" id="KW-0143">Chaperone</keyword>
<sequence>MDEREKKGAQVEGGEEIDNEIPKEDIDEALKEAEDISGDRSMKAEGDSGEGYEGRDDKRGVDEGMEGEGGEDGSSEVGVVREELENAKREASEKHDQYLRVLAEFENFKKRVQKESAESRRYANEELLKAMLPVIDNLERALEHGGNDAKDDPMVEGIKMVQKQFLETLTKFGVSQVEALGEPFDPNFHEAMMQIATNDSPPNTVVTEIAKGYLFNDRLIRPAMVGVSVAAGNADAQGLSSDEDDKAEGEDTGKEGADDMKEDGEGLD</sequence>
<dbReference type="AlphaFoldDB" id="A0A9D8KE93"/>
<protein>
    <recommendedName>
        <fullName evidence="8 10">Protein GrpE</fullName>
    </recommendedName>
    <alternativeName>
        <fullName evidence="9 10">HSP-70 cofactor</fullName>
    </alternativeName>
</protein>
<evidence type="ECO:0000313" key="14">
    <source>
        <dbReference type="EMBL" id="MBN1572051.1"/>
    </source>
</evidence>
<reference evidence="14" key="2">
    <citation type="submission" date="2021-01" db="EMBL/GenBank/DDBJ databases">
        <authorList>
            <person name="Hahn C.R."/>
            <person name="Youssef N.H."/>
            <person name="Elshahed M."/>
        </authorList>
    </citation>
    <scope>NUCLEOTIDE SEQUENCE</scope>
    <source>
        <strain evidence="14">Zod_Metabat.24</strain>
    </source>
</reference>
<evidence type="ECO:0000256" key="7">
    <source>
        <dbReference type="ARBA" id="ARBA00053401"/>
    </source>
</evidence>
<feature type="region of interest" description="Disordered" evidence="13">
    <location>
        <begin position="1"/>
        <end position="92"/>
    </location>
</feature>
<dbReference type="PROSITE" id="PS01071">
    <property type="entry name" value="GRPE"/>
    <property type="match status" value="1"/>
</dbReference>
<evidence type="ECO:0000256" key="8">
    <source>
        <dbReference type="ARBA" id="ARBA00072274"/>
    </source>
</evidence>
<dbReference type="GO" id="GO:0051087">
    <property type="term" value="F:protein-folding chaperone binding"/>
    <property type="evidence" value="ECO:0007669"/>
    <property type="project" value="InterPro"/>
</dbReference>
<dbReference type="PRINTS" id="PR00773">
    <property type="entry name" value="GRPEPROTEIN"/>
</dbReference>
<name>A0A9D8KE93_9DELT</name>
<dbReference type="NCBIfam" id="NF010738">
    <property type="entry name" value="PRK14140.1"/>
    <property type="match status" value="1"/>
</dbReference>
<dbReference type="EMBL" id="JAFGIX010000011">
    <property type="protein sequence ID" value="MBN1572051.1"/>
    <property type="molecule type" value="Genomic_DNA"/>
</dbReference>
<dbReference type="GO" id="GO:0000774">
    <property type="term" value="F:adenyl-nucleotide exchange factor activity"/>
    <property type="evidence" value="ECO:0007669"/>
    <property type="project" value="InterPro"/>
</dbReference>
<gene>
    <name evidence="10 14" type="primary">grpE</name>
    <name evidence="14" type="ORF">JW984_02525</name>
</gene>
<dbReference type="InterPro" id="IPR000740">
    <property type="entry name" value="GrpE"/>
</dbReference>
<evidence type="ECO:0000256" key="9">
    <source>
        <dbReference type="ARBA" id="ARBA00076414"/>
    </source>
</evidence>
<comment type="subunit">
    <text evidence="3 10">Homodimer.</text>
</comment>
<dbReference type="CDD" id="cd00446">
    <property type="entry name" value="GrpE"/>
    <property type="match status" value="1"/>
</dbReference>
<dbReference type="Gene3D" id="3.90.20.20">
    <property type="match status" value="1"/>
</dbReference>
<dbReference type="Proteomes" id="UP000809273">
    <property type="component" value="Unassembled WGS sequence"/>
</dbReference>
<evidence type="ECO:0000256" key="3">
    <source>
        <dbReference type="ARBA" id="ARBA00011738"/>
    </source>
</evidence>
<dbReference type="HAMAP" id="MF_01151">
    <property type="entry name" value="GrpE"/>
    <property type="match status" value="1"/>
</dbReference>
<evidence type="ECO:0000256" key="6">
    <source>
        <dbReference type="ARBA" id="ARBA00023186"/>
    </source>
</evidence>
<accession>A0A9D8KE93</accession>
<evidence type="ECO:0000256" key="1">
    <source>
        <dbReference type="ARBA" id="ARBA00004496"/>
    </source>
</evidence>
<comment type="function">
    <text evidence="7 10 11">Participates actively in the response to hyperosmotic and heat shock by preventing the aggregation of stress-denatured proteins, in association with DnaK and GrpE. It is the nucleotide exchange factor for DnaK and may function as a thermosensor. Unfolded proteins bind initially to DnaJ; upon interaction with the DnaJ-bound protein, DnaK hydrolyzes its bound ATP, resulting in the formation of a stable complex. GrpE releases ADP from DnaK; ATP binding to DnaK triggers the release of the substrate protein, thus completing the reaction cycle. Several rounds of ATP-dependent interactions between DnaJ, DnaK and GrpE are required for fully efficient folding.</text>
</comment>
<proteinExistence type="inferred from homology"/>
<comment type="similarity">
    <text evidence="2 10 12">Belongs to the GrpE family.</text>
</comment>
<dbReference type="InterPro" id="IPR013805">
    <property type="entry name" value="GrpE_CC"/>
</dbReference>
<reference evidence="14" key="1">
    <citation type="journal article" date="2021" name="Environ. Microbiol.">
        <title>Genomic characterization of three novel Desulfobacterota classes expand the metabolic and phylogenetic diversity of the phylum.</title>
        <authorList>
            <person name="Murphy C.L."/>
            <person name="Biggerstaff J."/>
            <person name="Eichhorn A."/>
            <person name="Ewing E."/>
            <person name="Shahan R."/>
            <person name="Soriano D."/>
            <person name="Stewart S."/>
            <person name="VanMol K."/>
            <person name="Walker R."/>
            <person name="Walters P."/>
            <person name="Elshahed M.S."/>
            <person name="Youssef N.H."/>
        </authorList>
    </citation>
    <scope>NUCLEOTIDE SEQUENCE</scope>
    <source>
        <strain evidence="14">Zod_Metabat.24</strain>
    </source>
</reference>
<comment type="subcellular location">
    <subcellularLocation>
        <location evidence="1 10">Cytoplasm</location>
    </subcellularLocation>
</comment>
<dbReference type="PANTHER" id="PTHR21237">
    <property type="entry name" value="GRPE PROTEIN"/>
    <property type="match status" value="1"/>
</dbReference>
<dbReference type="GO" id="GO:0005737">
    <property type="term" value="C:cytoplasm"/>
    <property type="evidence" value="ECO:0007669"/>
    <property type="project" value="UniProtKB-SubCell"/>
</dbReference>
<dbReference type="SUPFAM" id="SSF58014">
    <property type="entry name" value="Coiled-coil domain of nucleotide exchange factor GrpE"/>
    <property type="match status" value="1"/>
</dbReference>
<evidence type="ECO:0000256" key="5">
    <source>
        <dbReference type="ARBA" id="ARBA00023016"/>
    </source>
</evidence>
<evidence type="ECO:0000256" key="2">
    <source>
        <dbReference type="ARBA" id="ARBA00009054"/>
    </source>
</evidence>
<evidence type="ECO:0000313" key="15">
    <source>
        <dbReference type="Proteomes" id="UP000809273"/>
    </source>
</evidence>
<dbReference type="SUPFAM" id="SSF51064">
    <property type="entry name" value="Head domain of nucleotide exchange factor GrpE"/>
    <property type="match status" value="1"/>
</dbReference>
<comment type="caution">
    <text evidence="14">The sequence shown here is derived from an EMBL/GenBank/DDBJ whole genome shotgun (WGS) entry which is preliminary data.</text>
</comment>
<feature type="compositionally biased region" description="Basic and acidic residues" evidence="13">
    <location>
        <begin position="20"/>
        <end position="62"/>
    </location>
</feature>
<evidence type="ECO:0000256" key="4">
    <source>
        <dbReference type="ARBA" id="ARBA00022490"/>
    </source>
</evidence>
<dbReference type="InterPro" id="IPR009012">
    <property type="entry name" value="GrpE_head"/>
</dbReference>
<evidence type="ECO:0000256" key="10">
    <source>
        <dbReference type="HAMAP-Rule" id="MF_01151"/>
    </source>
</evidence>
<feature type="compositionally biased region" description="Acidic residues" evidence="13">
    <location>
        <begin position="63"/>
        <end position="74"/>
    </location>
</feature>
<feature type="region of interest" description="Disordered" evidence="13">
    <location>
        <begin position="233"/>
        <end position="268"/>
    </location>
</feature>
<keyword evidence="4 10" id="KW-0963">Cytoplasm</keyword>
<evidence type="ECO:0000256" key="11">
    <source>
        <dbReference type="RuleBase" id="RU000639"/>
    </source>
</evidence>
<dbReference type="PANTHER" id="PTHR21237:SF23">
    <property type="entry name" value="GRPE PROTEIN HOMOLOG, MITOCHONDRIAL"/>
    <property type="match status" value="1"/>
</dbReference>
<dbReference type="GO" id="GO:0006457">
    <property type="term" value="P:protein folding"/>
    <property type="evidence" value="ECO:0007669"/>
    <property type="project" value="InterPro"/>
</dbReference>
<evidence type="ECO:0000256" key="13">
    <source>
        <dbReference type="SAM" id="MobiDB-lite"/>
    </source>
</evidence>
<feature type="compositionally biased region" description="Basic and acidic residues" evidence="13">
    <location>
        <begin position="79"/>
        <end position="92"/>
    </location>
</feature>
<keyword evidence="5 10" id="KW-0346">Stress response</keyword>
<dbReference type="Pfam" id="PF01025">
    <property type="entry name" value="GrpE"/>
    <property type="match status" value="1"/>
</dbReference>
<feature type="compositionally biased region" description="Basic and acidic residues" evidence="13">
    <location>
        <begin position="249"/>
        <end position="259"/>
    </location>
</feature>
<dbReference type="FunFam" id="2.30.22.10:FF:000001">
    <property type="entry name" value="Protein GrpE"/>
    <property type="match status" value="1"/>
</dbReference>
<dbReference type="Gene3D" id="2.30.22.10">
    <property type="entry name" value="Head domain of nucleotide exchange factor GrpE"/>
    <property type="match status" value="1"/>
</dbReference>
<evidence type="ECO:0000256" key="12">
    <source>
        <dbReference type="RuleBase" id="RU004478"/>
    </source>
</evidence>
<dbReference type="GO" id="GO:0051082">
    <property type="term" value="F:unfolded protein binding"/>
    <property type="evidence" value="ECO:0007669"/>
    <property type="project" value="TreeGrafter"/>
</dbReference>
<organism evidence="14 15">
    <name type="scientific">Candidatus Zymogenus saltonus</name>
    <dbReference type="NCBI Taxonomy" id="2844893"/>
    <lineage>
        <taxon>Bacteria</taxon>
        <taxon>Deltaproteobacteria</taxon>
        <taxon>Candidatus Zymogenia</taxon>
        <taxon>Candidatus Zymogeniales</taxon>
        <taxon>Candidatus Zymogenaceae</taxon>
        <taxon>Candidatus Zymogenus</taxon>
    </lineage>
</organism>